<dbReference type="EC" id="5.4.2.2" evidence="12"/>
<evidence type="ECO:0000256" key="4">
    <source>
        <dbReference type="ARBA" id="ARBA00022723"/>
    </source>
</evidence>
<dbReference type="Pfam" id="PF00408">
    <property type="entry name" value="PGM_PMM_IV"/>
    <property type="match status" value="1"/>
</dbReference>
<organism evidence="12 13">
    <name type="scientific">Corynebacterium meridianum</name>
    <dbReference type="NCBI Taxonomy" id="2765363"/>
    <lineage>
        <taxon>Bacteria</taxon>
        <taxon>Bacillati</taxon>
        <taxon>Actinomycetota</taxon>
        <taxon>Actinomycetes</taxon>
        <taxon>Mycobacteriales</taxon>
        <taxon>Corynebacteriaceae</taxon>
        <taxon>Corynebacterium</taxon>
    </lineage>
</organism>
<dbReference type="InterPro" id="IPR005852">
    <property type="entry name" value="PGM_a-D-Glc-sp"/>
</dbReference>
<dbReference type="CDD" id="cd05801">
    <property type="entry name" value="PGM_like3"/>
    <property type="match status" value="1"/>
</dbReference>
<dbReference type="GO" id="GO:0005975">
    <property type="term" value="P:carbohydrate metabolic process"/>
    <property type="evidence" value="ECO:0007669"/>
    <property type="project" value="InterPro"/>
</dbReference>
<keyword evidence="4 7" id="KW-0479">Metal-binding</keyword>
<keyword evidence="13" id="KW-1185">Reference proteome</keyword>
<dbReference type="EMBL" id="JAEIOS010000010">
    <property type="protein sequence ID" value="MBI8988778.1"/>
    <property type="molecule type" value="Genomic_DNA"/>
</dbReference>
<evidence type="ECO:0000313" key="12">
    <source>
        <dbReference type="EMBL" id="MBI8988778.1"/>
    </source>
</evidence>
<evidence type="ECO:0000259" key="9">
    <source>
        <dbReference type="Pfam" id="PF02878"/>
    </source>
</evidence>
<sequence length="552" mass="59102">MAHDRAGQPALDSDLIDIAEVVTAYYTRIPDVEDPDQQVAFGTSGHRGSSLDTAFNENHILATTQAIVDYRVKEKIGGPVYIGRDTHALSEPAMVSALEVLIANEIPVLVDDRGRYTPTPAVSHAILAHNAKLNGGVTGTDPRRADGIIITPSHNPPRDGGFKYNPPNGGPADTDATDWIAARANELLRAGLDGVHRTPVSGVLDRRCGRHNYLDTYIADLPNVVDMEVIRESGLTIGADPMGGAAVDYWGAIADAHGLNLTVVNPRVDATWRFMTLDTDGKIRMDCSSANSMASLVASRGDFDLATGNDADADRHGIVTPDAGLMNPNHYLAVAIDYLFRRRHNWDQRINVGKTLVSSSMVDRVVADLGRTLVEVPVGFKWFVPGLIDGTIGFGGEESAGASFLRRDGSVWSTDKDGIILDLLASEITAATGRTPSERYAELEQKFGSPVYARTDAPANREQKAVLKKLSPDDVTATELAGEAITAKLTEAPGNGAPIGGLKVTTDSAWFAARPSGTEDKYKIYAESFRGADHLAEVQAQAQELVAEVLGD</sequence>
<dbReference type="GO" id="GO:0006166">
    <property type="term" value="P:purine ribonucleoside salvage"/>
    <property type="evidence" value="ECO:0007669"/>
    <property type="project" value="TreeGrafter"/>
</dbReference>
<evidence type="ECO:0000259" key="11">
    <source>
        <dbReference type="Pfam" id="PF02880"/>
    </source>
</evidence>
<dbReference type="PANTHER" id="PTHR45745:SF1">
    <property type="entry name" value="PHOSPHOGLUCOMUTASE 2B-RELATED"/>
    <property type="match status" value="1"/>
</dbReference>
<evidence type="ECO:0000256" key="6">
    <source>
        <dbReference type="ARBA" id="ARBA00023235"/>
    </source>
</evidence>
<evidence type="ECO:0000259" key="10">
    <source>
        <dbReference type="Pfam" id="PF02879"/>
    </source>
</evidence>
<dbReference type="InterPro" id="IPR036900">
    <property type="entry name" value="A-D-PHexomutase_C_sf"/>
</dbReference>
<feature type="domain" description="Alpha-D-phosphohexomutase alpha/beta/alpha" evidence="9">
    <location>
        <begin position="40"/>
        <end position="186"/>
    </location>
</feature>
<keyword evidence="6 12" id="KW-0413">Isomerase</keyword>
<dbReference type="InterPro" id="IPR005844">
    <property type="entry name" value="A-D-PHexomutase_a/b/a-I"/>
</dbReference>
<dbReference type="GO" id="GO:0004614">
    <property type="term" value="F:phosphoglucomutase activity"/>
    <property type="evidence" value="ECO:0007669"/>
    <property type="project" value="UniProtKB-EC"/>
</dbReference>
<evidence type="ECO:0000256" key="3">
    <source>
        <dbReference type="ARBA" id="ARBA00022553"/>
    </source>
</evidence>
<evidence type="ECO:0000256" key="5">
    <source>
        <dbReference type="ARBA" id="ARBA00022842"/>
    </source>
</evidence>
<keyword evidence="5 7" id="KW-0460">Magnesium</keyword>
<keyword evidence="3" id="KW-0597">Phosphoprotein</keyword>
<dbReference type="Pfam" id="PF02878">
    <property type="entry name" value="PGM_PMM_I"/>
    <property type="match status" value="1"/>
</dbReference>
<feature type="domain" description="Alpha-D-phosphohexomutase C-terminal" evidence="8">
    <location>
        <begin position="490"/>
        <end position="542"/>
    </location>
</feature>
<dbReference type="SUPFAM" id="SSF55957">
    <property type="entry name" value="Phosphoglucomutase, C-terminal domain"/>
    <property type="match status" value="1"/>
</dbReference>
<feature type="domain" description="Alpha-D-phosphohexomutase alpha/beta/alpha" evidence="11">
    <location>
        <begin position="327"/>
        <end position="446"/>
    </location>
</feature>
<evidence type="ECO:0000259" key="8">
    <source>
        <dbReference type="Pfam" id="PF00408"/>
    </source>
</evidence>
<comment type="cofactor">
    <cofactor evidence="1">
        <name>Mg(2+)</name>
        <dbReference type="ChEBI" id="CHEBI:18420"/>
    </cofactor>
</comment>
<dbReference type="InterPro" id="IPR005843">
    <property type="entry name" value="A-D-PHexomutase_C"/>
</dbReference>
<dbReference type="NCBIfam" id="TIGR01132">
    <property type="entry name" value="pgm"/>
    <property type="match status" value="1"/>
</dbReference>
<dbReference type="Gene3D" id="3.40.120.10">
    <property type="entry name" value="Alpha-D-Glucose-1,6-Bisphosphate, subunit A, domain 3"/>
    <property type="match status" value="3"/>
</dbReference>
<name>A0A934MA74_9CORY</name>
<dbReference type="InterPro" id="IPR005845">
    <property type="entry name" value="A-D-PHexomutase_a/b/a-II"/>
</dbReference>
<dbReference type="AlphaFoldDB" id="A0A934MA74"/>
<dbReference type="InterPro" id="IPR016066">
    <property type="entry name" value="A-D-PHexomutase_CS"/>
</dbReference>
<dbReference type="Proteomes" id="UP000645966">
    <property type="component" value="Unassembled WGS sequence"/>
</dbReference>
<dbReference type="Gene3D" id="3.30.310.50">
    <property type="entry name" value="Alpha-D-phosphohexomutase, C-terminal domain"/>
    <property type="match status" value="1"/>
</dbReference>
<feature type="domain" description="Alpha-D-phosphohexomutase alpha/beta/alpha" evidence="10">
    <location>
        <begin position="216"/>
        <end position="321"/>
    </location>
</feature>
<dbReference type="GO" id="GO:0008973">
    <property type="term" value="F:phosphopentomutase activity"/>
    <property type="evidence" value="ECO:0007669"/>
    <property type="project" value="TreeGrafter"/>
</dbReference>
<comment type="similarity">
    <text evidence="2 7">Belongs to the phosphohexose mutase family.</text>
</comment>
<dbReference type="GO" id="GO:0000287">
    <property type="term" value="F:magnesium ion binding"/>
    <property type="evidence" value="ECO:0007669"/>
    <property type="project" value="InterPro"/>
</dbReference>
<dbReference type="InterPro" id="IPR005846">
    <property type="entry name" value="A-D-PHexomutase_a/b/a-III"/>
</dbReference>
<evidence type="ECO:0000256" key="1">
    <source>
        <dbReference type="ARBA" id="ARBA00001946"/>
    </source>
</evidence>
<evidence type="ECO:0000313" key="13">
    <source>
        <dbReference type="Proteomes" id="UP000645966"/>
    </source>
</evidence>
<comment type="caution">
    <text evidence="12">The sequence shown here is derived from an EMBL/GenBank/DDBJ whole genome shotgun (WGS) entry which is preliminary data.</text>
</comment>
<dbReference type="Pfam" id="PF02879">
    <property type="entry name" value="PGM_PMM_II"/>
    <property type="match status" value="1"/>
</dbReference>
<dbReference type="PROSITE" id="PS00710">
    <property type="entry name" value="PGM_PMM"/>
    <property type="match status" value="1"/>
</dbReference>
<dbReference type="SUPFAM" id="SSF53738">
    <property type="entry name" value="Phosphoglucomutase, first 3 domains"/>
    <property type="match status" value="3"/>
</dbReference>
<dbReference type="Pfam" id="PF02880">
    <property type="entry name" value="PGM_PMM_III"/>
    <property type="match status" value="1"/>
</dbReference>
<evidence type="ECO:0000256" key="2">
    <source>
        <dbReference type="ARBA" id="ARBA00010231"/>
    </source>
</evidence>
<protein>
    <submittedName>
        <fullName evidence="12">Alpha-D-glucose phosphate-specific phosphoglucomutase</fullName>
        <ecNumber evidence="12">5.4.2.2</ecNumber>
    </submittedName>
</protein>
<dbReference type="RefSeq" id="WP_198737813.1">
    <property type="nucleotide sequence ID" value="NZ_JAEIOS010000010.1"/>
</dbReference>
<evidence type="ECO:0000256" key="7">
    <source>
        <dbReference type="RuleBase" id="RU004326"/>
    </source>
</evidence>
<proteinExistence type="inferred from homology"/>
<accession>A0A934MA74</accession>
<dbReference type="PANTHER" id="PTHR45745">
    <property type="entry name" value="PHOSPHOMANNOMUTASE 45A"/>
    <property type="match status" value="1"/>
</dbReference>
<reference evidence="12" key="1">
    <citation type="submission" date="2020-12" db="EMBL/GenBank/DDBJ databases">
        <title>Genome public.</title>
        <authorList>
            <person name="Sun Q."/>
        </authorList>
    </citation>
    <scope>NUCLEOTIDE SEQUENCE</scope>
    <source>
        <strain evidence="12">CCM 8863</strain>
    </source>
</reference>
<dbReference type="InterPro" id="IPR016055">
    <property type="entry name" value="A-D-PHexomutase_a/b/a-I/II/III"/>
</dbReference>
<gene>
    <name evidence="12" type="ORF">JDV75_03255</name>
</gene>